<feature type="domain" description="Transposase IS200-like" evidence="1">
    <location>
        <begin position="20"/>
        <end position="166"/>
    </location>
</feature>
<dbReference type="InterPro" id="IPR052715">
    <property type="entry name" value="RAYT_transposase"/>
</dbReference>
<dbReference type="InterPro" id="IPR036515">
    <property type="entry name" value="Transposase_17_sf"/>
</dbReference>
<evidence type="ECO:0000313" key="3">
    <source>
        <dbReference type="Proteomes" id="UP001565200"/>
    </source>
</evidence>
<dbReference type="PANTHER" id="PTHR36966:SF1">
    <property type="entry name" value="REP-ASSOCIATED TYROSINE TRANSPOSASE"/>
    <property type="match status" value="1"/>
</dbReference>
<evidence type="ECO:0000313" key="2">
    <source>
        <dbReference type="EMBL" id="MEY8244060.1"/>
    </source>
</evidence>
<keyword evidence="3" id="KW-1185">Reference proteome</keyword>
<dbReference type="RefSeq" id="WP_121697868.1">
    <property type="nucleotide sequence ID" value="NZ_JBCLPP010000001.1"/>
</dbReference>
<dbReference type="Gene3D" id="3.30.70.1290">
    <property type="entry name" value="Transposase IS200-like"/>
    <property type="match status" value="1"/>
</dbReference>
<organism evidence="2 3">
    <name type="scientific">Heminiphilus faecis</name>
    <dbReference type="NCBI Taxonomy" id="2601703"/>
    <lineage>
        <taxon>Bacteria</taxon>
        <taxon>Pseudomonadati</taxon>
        <taxon>Bacteroidota</taxon>
        <taxon>Bacteroidia</taxon>
        <taxon>Bacteroidales</taxon>
        <taxon>Muribaculaceae</taxon>
        <taxon>Heminiphilus</taxon>
    </lineage>
</organism>
<sequence>MGTTESNPTRKHIRVLWHEYDEGFYFITICTKDKSHHFGKIYNGIMHLSTIGEIADYGIKMMPTHYRDVTIQQYMVMPNHIHIIIKIGNPILLPQNFPRNTYNAAKAMTKQRHTTALSRAITAYKIYVTRNAHKVNPQFNWQTRYHDHIIRNIEEYENIANYVITNPMNWNKDCYYIQCK</sequence>
<reference evidence="2 3" key="1">
    <citation type="submission" date="2024-03" db="EMBL/GenBank/DDBJ databases">
        <title>Mouse gut bacterial collection (mGBC) of GemPharmatech.</title>
        <authorList>
            <person name="He Y."/>
            <person name="Dong L."/>
            <person name="Wu D."/>
            <person name="Gao X."/>
            <person name="Lin Z."/>
        </authorList>
    </citation>
    <scope>NUCLEOTIDE SEQUENCE [LARGE SCALE GENOMIC DNA]</scope>
    <source>
        <strain evidence="2 3">54-13</strain>
    </source>
</reference>
<comment type="caution">
    <text evidence="2">The sequence shown here is derived from an EMBL/GenBank/DDBJ whole genome shotgun (WGS) entry which is preliminary data.</text>
</comment>
<name>A0ABV4CU64_9BACT</name>
<dbReference type="SMART" id="SM01321">
    <property type="entry name" value="Y1_Tnp"/>
    <property type="match status" value="1"/>
</dbReference>
<protein>
    <submittedName>
        <fullName evidence="2">Transposase</fullName>
    </submittedName>
</protein>
<dbReference type="EMBL" id="JBCLPP010000001">
    <property type="protein sequence ID" value="MEY8244060.1"/>
    <property type="molecule type" value="Genomic_DNA"/>
</dbReference>
<evidence type="ECO:0000259" key="1">
    <source>
        <dbReference type="SMART" id="SM01321"/>
    </source>
</evidence>
<accession>A0ABV4CU64</accession>
<dbReference type="Proteomes" id="UP001565200">
    <property type="component" value="Unassembled WGS sequence"/>
</dbReference>
<dbReference type="PANTHER" id="PTHR36966">
    <property type="entry name" value="REP-ASSOCIATED TYROSINE TRANSPOSASE"/>
    <property type="match status" value="1"/>
</dbReference>
<gene>
    <name evidence="2" type="ORF">AAK873_00335</name>
</gene>
<proteinExistence type="predicted"/>
<dbReference type="SUPFAM" id="SSF143422">
    <property type="entry name" value="Transposase IS200-like"/>
    <property type="match status" value="1"/>
</dbReference>
<dbReference type="InterPro" id="IPR002686">
    <property type="entry name" value="Transposase_17"/>
</dbReference>